<feature type="domain" description="Mon2/Sec7/BIG1-like HDS" evidence="2">
    <location>
        <begin position="129"/>
        <end position="192"/>
    </location>
</feature>
<dbReference type="InterPro" id="IPR015403">
    <property type="entry name" value="Mon2/Sec7/BIG1-like_HDS"/>
</dbReference>
<reference evidence="3 4" key="1">
    <citation type="journal article" date="2023" name="Nucleic Acids Res.">
        <title>The hologenome of Daphnia magna reveals possible DNA methylation and microbiome-mediated evolution of the host genome.</title>
        <authorList>
            <person name="Chaturvedi A."/>
            <person name="Li X."/>
            <person name="Dhandapani V."/>
            <person name="Marshall H."/>
            <person name="Kissane S."/>
            <person name="Cuenca-Cambronero M."/>
            <person name="Asole G."/>
            <person name="Calvet F."/>
            <person name="Ruiz-Romero M."/>
            <person name="Marangio P."/>
            <person name="Guigo R."/>
            <person name="Rago D."/>
            <person name="Mirbahai L."/>
            <person name="Eastwood N."/>
            <person name="Colbourne J.K."/>
            <person name="Zhou J."/>
            <person name="Mallon E."/>
            <person name="Orsini L."/>
        </authorList>
    </citation>
    <scope>NUCLEOTIDE SEQUENCE [LARGE SCALE GENOMIC DNA]</scope>
    <source>
        <strain evidence="3">LRV0_1</strain>
    </source>
</reference>
<name>A0ABR0BBH3_9CRUS</name>
<proteinExistence type="predicted"/>
<feature type="chain" id="PRO_5046615929" description="Mon2/Sec7/BIG1-like HDS domain-containing protein" evidence="1">
    <location>
        <begin position="23"/>
        <end position="193"/>
    </location>
</feature>
<protein>
    <recommendedName>
        <fullName evidence="2">Mon2/Sec7/BIG1-like HDS domain-containing protein</fullName>
    </recommendedName>
</protein>
<organism evidence="3 4">
    <name type="scientific">Daphnia magna</name>
    <dbReference type="NCBI Taxonomy" id="35525"/>
    <lineage>
        <taxon>Eukaryota</taxon>
        <taxon>Metazoa</taxon>
        <taxon>Ecdysozoa</taxon>
        <taxon>Arthropoda</taxon>
        <taxon>Crustacea</taxon>
        <taxon>Branchiopoda</taxon>
        <taxon>Diplostraca</taxon>
        <taxon>Cladocera</taxon>
        <taxon>Anomopoda</taxon>
        <taxon>Daphniidae</taxon>
        <taxon>Daphnia</taxon>
    </lineage>
</organism>
<evidence type="ECO:0000256" key="1">
    <source>
        <dbReference type="SAM" id="SignalP"/>
    </source>
</evidence>
<dbReference type="Proteomes" id="UP001234178">
    <property type="component" value="Unassembled WGS sequence"/>
</dbReference>
<evidence type="ECO:0000313" key="4">
    <source>
        <dbReference type="Proteomes" id="UP001234178"/>
    </source>
</evidence>
<keyword evidence="1" id="KW-0732">Signal</keyword>
<accession>A0ABR0BBH3</accession>
<evidence type="ECO:0000313" key="3">
    <source>
        <dbReference type="EMBL" id="KAK4045825.1"/>
    </source>
</evidence>
<evidence type="ECO:0000259" key="2">
    <source>
        <dbReference type="Pfam" id="PF09324"/>
    </source>
</evidence>
<keyword evidence="4" id="KW-1185">Reference proteome</keyword>
<dbReference type="Pfam" id="PF09324">
    <property type="entry name" value="Sec7-like_HDS"/>
    <property type="match status" value="1"/>
</dbReference>
<dbReference type="EMBL" id="JAOYFB010000066">
    <property type="protein sequence ID" value="KAK4045825.1"/>
    <property type="molecule type" value="Genomic_DNA"/>
</dbReference>
<sequence>MAVRQLLLVVPFKFICSGVSLTAEFFSGVRDGHAFWLLDADCFEGNKYGYSRVSLAGLALLSTLFVDACDTVVIRFEGVVYVRVEVLWRPVTNHLLEVIIHPLNCLRGWGIDVITTLVRSVIQCDYSTPLKENQRLQMLLISPLNELSSTSFADVQQKQVDCVLHLLHSSGDIISFGWPLFLNIVGAINNSQG</sequence>
<feature type="signal peptide" evidence="1">
    <location>
        <begin position="1"/>
        <end position="22"/>
    </location>
</feature>
<gene>
    <name evidence="3" type="ORF">OUZ56_033845</name>
</gene>
<comment type="caution">
    <text evidence="3">The sequence shown here is derived from an EMBL/GenBank/DDBJ whole genome shotgun (WGS) entry which is preliminary data.</text>
</comment>